<evidence type="ECO:0007829" key="8">
    <source>
        <dbReference type="PDB" id="9LW7"/>
    </source>
</evidence>
<keyword evidence="7 8" id="KW-0002">3D-structure</keyword>
<dbReference type="EMDB" id="EMD-63432"/>
<evidence type="ECO:0000259" key="4">
    <source>
        <dbReference type="Pfam" id="PF05065"/>
    </source>
</evidence>
<dbReference type="PDB" id="9LW7">
    <property type="method" value="EM"/>
    <property type="resolution" value="3.52 A"/>
    <property type="chains" value="A/B/C/D/E/F/G/H/I/J/K/L=1-543"/>
</dbReference>
<dbReference type="NCBIfam" id="TIGR01554">
    <property type="entry name" value="major_cap_HK97"/>
    <property type="match status" value="1"/>
</dbReference>
<dbReference type="PDB" id="9LW6">
    <property type="method" value="EM"/>
    <property type="resolution" value="3.42 A"/>
    <property type="chains" value="1/2/3/4/5/A/B/C/D/E/F/G/H/I/J/K/L/M/N/O/P/Q/R/S/T/U/V/W/X/Y=1-543"/>
</dbReference>
<dbReference type="EMDB" id="EMD-63434"/>
<gene>
    <name evidence="5" type="primary">6</name>
    <name evidence="5" type="ORF">PBI_CHE9C_6</name>
</gene>
<dbReference type="Pfam" id="PF05065">
    <property type="entry name" value="Phage_capsid"/>
    <property type="match status" value="1"/>
</dbReference>
<evidence type="ECO:0000313" key="6">
    <source>
        <dbReference type="Proteomes" id="UP000000967"/>
    </source>
</evidence>
<dbReference type="KEGG" id="vg:1259308"/>
<name>Q854Z2_9CAUD</name>
<feature type="domain" description="Phage capsid-like C-terminal" evidence="4">
    <location>
        <begin position="258"/>
        <end position="538"/>
    </location>
</feature>
<dbReference type="InterPro" id="IPR054612">
    <property type="entry name" value="Phage_capsid-like_C"/>
</dbReference>
<evidence type="ECO:0000256" key="1">
    <source>
        <dbReference type="ARBA" id="ARBA00004328"/>
    </source>
</evidence>
<dbReference type="SMR" id="Q854Z2"/>
<organism evidence="5 6">
    <name type="scientific">Mycobacterium phage Che9c</name>
    <dbReference type="NCBI Taxonomy" id="2907832"/>
    <lineage>
        <taxon>Viruses</taxon>
        <taxon>Duplodnaviria</taxon>
        <taxon>Heunggongvirae</taxon>
        <taxon>Uroviricota</taxon>
        <taxon>Caudoviricetes</taxon>
        <taxon>Chenonavirus</taxon>
        <taxon>Chenonavirus Che9c</taxon>
    </lineage>
</organism>
<dbReference type="Proteomes" id="UP000000967">
    <property type="component" value="Segment"/>
</dbReference>
<dbReference type="Gene3D" id="3.30.2400.10">
    <property type="entry name" value="Major capsid protein gp5"/>
    <property type="match status" value="1"/>
</dbReference>
<comment type="subcellular location">
    <subcellularLocation>
        <location evidence="1">Virion</location>
    </subcellularLocation>
</comment>
<dbReference type="PDB" id="9LW8">
    <property type="method" value="EM"/>
    <property type="resolution" value="3.53 A"/>
    <property type="chains" value="1/2/3/4/5/A/B/C/D/E/F/G/H/I/J/K/L/M/N/O/P/Q/R/S/T/U/V/W/X/Y=1-543"/>
</dbReference>
<proteinExistence type="evidence at protein level"/>
<evidence type="ECO:0000256" key="3">
    <source>
        <dbReference type="SAM" id="MobiDB-lite"/>
    </source>
</evidence>
<reference evidence="5 6" key="1">
    <citation type="journal article" date="2003" name="Cell">
        <title>Origins of highly mosaic mycobacteriophage genomes.</title>
        <authorList>
            <person name="Pedulla M.L."/>
            <person name="Ford M.E."/>
            <person name="Houtz J.M."/>
            <person name="Karthikeyan T."/>
            <person name="Wadsworth C."/>
            <person name="Lewis J.A."/>
            <person name="Jacobs-Sera D."/>
            <person name="Falbo J."/>
            <person name="Gross J."/>
            <person name="Pannunzio N.R."/>
            <person name="Brucker W."/>
            <person name="Kumar V."/>
            <person name="Kandasamy J."/>
            <person name="Keenan L."/>
            <person name="Bardarov S."/>
            <person name="Kriakov J."/>
            <person name="Lawrence J.G."/>
            <person name="Jacobs W.R. Jr."/>
            <person name="Hendrix R.W."/>
            <person name="Hatfull G.F."/>
        </authorList>
    </citation>
    <scope>NUCLEOTIDE SEQUENCE</scope>
</reference>
<evidence type="ECO:0000256" key="2">
    <source>
        <dbReference type="ARBA" id="ARBA00022844"/>
    </source>
</evidence>
<protein>
    <recommendedName>
        <fullName evidence="4">Phage capsid-like C-terminal domain-containing protein</fullName>
    </recommendedName>
</protein>
<dbReference type="SUPFAM" id="SSF56563">
    <property type="entry name" value="Major capsid protein gp5"/>
    <property type="match status" value="1"/>
</dbReference>
<evidence type="ECO:0000313" key="5">
    <source>
        <dbReference type="EMBL" id="AAN12566.1"/>
    </source>
</evidence>
<keyword evidence="2" id="KW-0946">Virion</keyword>
<accession>Q854Z2</accession>
<feature type="region of interest" description="Disordered" evidence="3">
    <location>
        <begin position="103"/>
        <end position="137"/>
    </location>
</feature>
<dbReference type="EMDB" id="EMD-63433"/>
<dbReference type="GO" id="GO:0044423">
    <property type="term" value="C:virion component"/>
    <property type="evidence" value="ECO:0007669"/>
    <property type="project" value="UniProtKB-KW"/>
</dbReference>
<keyword evidence="6" id="KW-1185">Reference proteome</keyword>
<reference evidence="7 8" key="2">
    <citation type="journal article" date="2025" name="J. Mol. Biol.">
        <title>Cryo-EM Reveals Structural Diversity in Prolate-headed Mycobacteriophage Mycofy1.</title>
        <authorList>
            <person name="Li X."/>
            <person name="Shao Q."/>
            <person name="Li L."/>
            <person name="Xie L."/>
            <person name="Ruan Z."/>
            <person name="Fang Q."/>
        </authorList>
    </citation>
    <scope>STRUCTURE BY ELECTRON MICROSCOPY (3.42 ANGSTROMS)</scope>
</reference>
<dbReference type="EMBL" id="AY129333">
    <property type="protein sequence ID" value="AAN12566.1"/>
    <property type="molecule type" value="Genomic_DNA"/>
</dbReference>
<dbReference type="InterPro" id="IPR024455">
    <property type="entry name" value="Phage_capsid"/>
</dbReference>
<dbReference type="RefSeq" id="NP_817683.1">
    <property type="nucleotide sequence ID" value="NC_004683.1"/>
</dbReference>
<sequence>MNTLDTLPVHPRTGLRAIGMGKRGPIWPVMGASDDHKDDAPTLTYSQARNRADEVHARMEQIAELDKPTDEENEEFRALGAEFDSLVNHMSRLERAAELARVRSTHEQIGKPQSGGQRRMRVEAGSSQGGRGDYDRDAILEPDSIEDCRFRDPWNLSEMRTFGRDAEEVKGELRARALSAIEKMQGASDNVRAAATKIIERFDDEDSTLARQCLATSSPAYLRAWSKMARNPHAAILTEEEKRAINEVRAMGLTKADGGYLVPFQLDPTVIITSNGSLNDIRRFARQVVATGDVWHGVSSAAVQWSWDAEFEEVSDDSPEFGQPEIPVKKAQGFVPISIEALQDEANVTETVALLFAEGKDELEAVTLTTGTGQGNQPTGIVTALAGTAAEIAPVTAETFALADVYAVYEQLAARHRRQGAWLANNLIYNKIRQFDTQGGAGLWTTIGNGEPSQLLGRPVGEAEAMDANWNTSASADNFVLLYGNFQNYVIADRIGMTVEFIPHLFGTNRRPNGSRGWFAYYRMGADVVNPNAFRLLNVETAS</sequence>
<evidence type="ECO:0007829" key="7">
    <source>
        <dbReference type="PDB" id="9LW6"/>
    </source>
</evidence>